<reference evidence="14" key="1">
    <citation type="journal article" date="2021" name="Sci. Adv.">
        <title>The American lobster genome reveals insights on longevity, neural, and immune adaptations.</title>
        <authorList>
            <person name="Polinski J.M."/>
            <person name="Zimin A.V."/>
            <person name="Clark K.F."/>
            <person name="Kohn A.B."/>
            <person name="Sadowski N."/>
            <person name="Timp W."/>
            <person name="Ptitsyn A."/>
            <person name="Khanna P."/>
            <person name="Romanova D.Y."/>
            <person name="Williams P."/>
            <person name="Greenwood S.J."/>
            <person name="Moroz L.L."/>
            <person name="Walt D.R."/>
            <person name="Bodnar A.G."/>
        </authorList>
    </citation>
    <scope>NUCLEOTIDE SEQUENCE</scope>
    <source>
        <strain evidence="14">GMGI-L3</strain>
    </source>
</reference>
<accession>A0A8J5JGM7</accession>
<dbReference type="EMBL" id="JAHLQT010039184">
    <property type="protein sequence ID" value="KAG7156374.1"/>
    <property type="molecule type" value="Genomic_DNA"/>
</dbReference>
<organism evidence="14 15">
    <name type="scientific">Homarus americanus</name>
    <name type="common">American lobster</name>
    <dbReference type="NCBI Taxonomy" id="6706"/>
    <lineage>
        <taxon>Eukaryota</taxon>
        <taxon>Metazoa</taxon>
        <taxon>Ecdysozoa</taxon>
        <taxon>Arthropoda</taxon>
        <taxon>Crustacea</taxon>
        <taxon>Multicrustacea</taxon>
        <taxon>Malacostraca</taxon>
        <taxon>Eumalacostraca</taxon>
        <taxon>Eucarida</taxon>
        <taxon>Decapoda</taxon>
        <taxon>Pleocyemata</taxon>
        <taxon>Astacidea</taxon>
        <taxon>Nephropoidea</taxon>
        <taxon>Nephropidae</taxon>
        <taxon>Homarus</taxon>
    </lineage>
</organism>
<keyword evidence="7 12" id="KW-0472">Membrane</keyword>
<evidence type="ECO:0000259" key="13">
    <source>
        <dbReference type="SMART" id="SM00918"/>
    </source>
</evidence>
<evidence type="ECO:0000256" key="11">
    <source>
        <dbReference type="ARBA" id="ARBA00023303"/>
    </source>
</evidence>
<keyword evidence="2" id="KW-0813">Transport</keyword>
<dbReference type="GO" id="GO:0005886">
    <property type="term" value="C:plasma membrane"/>
    <property type="evidence" value="ECO:0007669"/>
    <property type="project" value="UniProtKB-SubCell"/>
</dbReference>
<dbReference type="SMART" id="SM00918">
    <property type="entry name" value="Lig_chan-Glu_bd"/>
    <property type="match status" value="1"/>
</dbReference>
<evidence type="ECO:0000256" key="6">
    <source>
        <dbReference type="ARBA" id="ARBA00023065"/>
    </source>
</evidence>
<keyword evidence="3" id="KW-1003">Cell membrane</keyword>
<evidence type="ECO:0000256" key="3">
    <source>
        <dbReference type="ARBA" id="ARBA00022475"/>
    </source>
</evidence>
<dbReference type="GO" id="GO:0015276">
    <property type="term" value="F:ligand-gated monoatomic ion channel activity"/>
    <property type="evidence" value="ECO:0007669"/>
    <property type="project" value="InterPro"/>
</dbReference>
<keyword evidence="8 14" id="KW-0675">Receptor</keyword>
<keyword evidence="10" id="KW-1071">Ligand-gated ion channel</keyword>
<sequence>METAVVVETTVMFSQDQPTHEERHLLQGLWGDATLSCHVLILDNTARESHSIVSEDTQSGQLGDRFLERCRLWLRPETRVVVVGVKSGVETLLLHHALRNTNHALYLALLNLSRYVVTPDTNIRKRRPDEGSESVEVYRRCMYCNNGKEDAQLLYLWDLTIGVPSGLHFFYDQPENFMGRQFRIVTKSYFPYISTERESEEPGSTRVFLEDSLDSRMIHAMASYLNFTYDIREPLDRQWGLPAEGGNFTGLVGDLQYEKADFSLDLTVTTERASVVHFCRVYIDESVIILSLKPQPLPEYLSLIRPFVGELWLILLVGIFMWGVTLWLLQKVWSWASGGRSFTLTSALFYSWGVILEDPPADPPNNITA</sequence>
<protein>
    <submittedName>
        <fullName evidence="14">Glutamate receptor ionotropic, delta-1-like 7</fullName>
    </submittedName>
</protein>
<dbReference type="InterPro" id="IPR019594">
    <property type="entry name" value="Glu/Gly-bd"/>
</dbReference>
<keyword evidence="9" id="KW-0325">Glycoprotein</keyword>
<evidence type="ECO:0000256" key="4">
    <source>
        <dbReference type="ARBA" id="ARBA00022692"/>
    </source>
</evidence>
<evidence type="ECO:0000256" key="5">
    <source>
        <dbReference type="ARBA" id="ARBA00022989"/>
    </source>
</evidence>
<dbReference type="PANTHER" id="PTHR42643:SF38">
    <property type="entry name" value="IONOTROPIC RECEPTOR 100A"/>
    <property type="match status" value="1"/>
</dbReference>
<keyword evidence="5 12" id="KW-1133">Transmembrane helix</keyword>
<name>A0A8J5JGM7_HOMAM</name>
<dbReference type="SUPFAM" id="SSF53850">
    <property type="entry name" value="Periplasmic binding protein-like II"/>
    <property type="match status" value="1"/>
</dbReference>
<feature type="domain" description="Ionotropic glutamate receptor L-glutamate and glycine-binding" evidence="13">
    <location>
        <begin position="191"/>
        <end position="257"/>
    </location>
</feature>
<comment type="subcellular location">
    <subcellularLocation>
        <location evidence="1">Cell membrane</location>
        <topology evidence="1">Multi-pass membrane protein</topology>
    </subcellularLocation>
</comment>
<evidence type="ECO:0000256" key="7">
    <source>
        <dbReference type="ARBA" id="ARBA00023136"/>
    </source>
</evidence>
<keyword evidence="6" id="KW-0406">Ion transport</keyword>
<gene>
    <name evidence="14" type="primary">Grid1-L7</name>
    <name evidence="14" type="ORF">Hamer_G006116</name>
</gene>
<evidence type="ECO:0000313" key="14">
    <source>
        <dbReference type="EMBL" id="KAG7156374.1"/>
    </source>
</evidence>
<dbReference type="Gene3D" id="3.40.190.10">
    <property type="entry name" value="Periplasmic binding protein-like II"/>
    <property type="match status" value="1"/>
</dbReference>
<proteinExistence type="predicted"/>
<keyword evidence="11" id="KW-0407">Ion channel</keyword>
<evidence type="ECO:0000256" key="8">
    <source>
        <dbReference type="ARBA" id="ARBA00023170"/>
    </source>
</evidence>
<dbReference type="Pfam" id="PF10613">
    <property type="entry name" value="Lig_chan-Glu_bd"/>
    <property type="match status" value="1"/>
</dbReference>
<evidence type="ECO:0000256" key="10">
    <source>
        <dbReference type="ARBA" id="ARBA00023286"/>
    </source>
</evidence>
<evidence type="ECO:0000313" key="15">
    <source>
        <dbReference type="Proteomes" id="UP000747542"/>
    </source>
</evidence>
<evidence type="ECO:0000256" key="9">
    <source>
        <dbReference type="ARBA" id="ARBA00023180"/>
    </source>
</evidence>
<evidence type="ECO:0000256" key="1">
    <source>
        <dbReference type="ARBA" id="ARBA00004651"/>
    </source>
</evidence>
<comment type="caution">
    <text evidence="14">The sequence shown here is derived from an EMBL/GenBank/DDBJ whole genome shotgun (WGS) entry which is preliminary data.</text>
</comment>
<evidence type="ECO:0000256" key="2">
    <source>
        <dbReference type="ARBA" id="ARBA00022448"/>
    </source>
</evidence>
<dbReference type="PANTHER" id="PTHR42643">
    <property type="entry name" value="IONOTROPIC RECEPTOR 20A-RELATED"/>
    <property type="match status" value="1"/>
</dbReference>
<feature type="transmembrane region" description="Helical" evidence="12">
    <location>
        <begin position="311"/>
        <end position="329"/>
    </location>
</feature>
<feature type="non-terminal residue" evidence="14">
    <location>
        <position position="1"/>
    </location>
</feature>
<dbReference type="Proteomes" id="UP000747542">
    <property type="component" value="Unassembled WGS sequence"/>
</dbReference>
<evidence type="ECO:0000256" key="12">
    <source>
        <dbReference type="SAM" id="Phobius"/>
    </source>
</evidence>
<dbReference type="InterPro" id="IPR052192">
    <property type="entry name" value="Insect_Ionotropic_Sensory_Rcpt"/>
</dbReference>
<keyword evidence="4 12" id="KW-0812">Transmembrane</keyword>
<dbReference type="AlphaFoldDB" id="A0A8J5JGM7"/>
<keyword evidence="15" id="KW-1185">Reference proteome</keyword>